<organism evidence="3 4">
    <name type="scientific">Kingdonia uniflora</name>
    <dbReference type="NCBI Taxonomy" id="39325"/>
    <lineage>
        <taxon>Eukaryota</taxon>
        <taxon>Viridiplantae</taxon>
        <taxon>Streptophyta</taxon>
        <taxon>Embryophyta</taxon>
        <taxon>Tracheophyta</taxon>
        <taxon>Spermatophyta</taxon>
        <taxon>Magnoliopsida</taxon>
        <taxon>Ranunculales</taxon>
        <taxon>Circaeasteraceae</taxon>
        <taxon>Kingdonia</taxon>
    </lineage>
</organism>
<accession>A0A7J7P3A4</accession>
<evidence type="ECO:0000313" key="3">
    <source>
        <dbReference type="EMBL" id="KAF6173915.1"/>
    </source>
</evidence>
<feature type="region of interest" description="Disordered" evidence="1">
    <location>
        <begin position="40"/>
        <end position="64"/>
    </location>
</feature>
<keyword evidence="2" id="KW-0472">Membrane</keyword>
<sequence length="90" mass="9139">MCFVGKATKIFIFIVTVLVVMGLIVGFGLAKRGLNHKTHKCDGGSCDNDSSPSPPGLSPPGPISAGSITAAPVYNSPPVPIVVTQGPVHA</sequence>
<keyword evidence="4" id="KW-1185">Reference proteome</keyword>
<keyword evidence="2" id="KW-1133">Transmembrane helix</keyword>
<proteinExistence type="predicted"/>
<dbReference type="PANTHER" id="PTHR36036:SF1">
    <property type="entry name" value="PROLINE-RICH FAMILY PROTEIN"/>
    <property type="match status" value="1"/>
</dbReference>
<reference evidence="3 4" key="1">
    <citation type="journal article" date="2020" name="IScience">
        <title>Genome Sequencing of the Endangered Kingdonia uniflora (Circaeasteraceae, Ranunculales) Reveals Potential Mechanisms of Evolutionary Specialization.</title>
        <authorList>
            <person name="Sun Y."/>
            <person name="Deng T."/>
            <person name="Zhang A."/>
            <person name="Moore M.J."/>
            <person name="Landis J.B."/>
            <person name="Lin N."/>
            <person name="Zhang H."/>
            <person name="Zhang X."/>
            <person name="Huang J."/>
            <person name="Zhang X."/>
            <person name="Sun H."/>
            <person name="Wang H."/>
        </authorList>
    </citation>
    <scope>NUCLEOTIDE SEQUENCE [LARGE SCALE GENOMIC DNA]</scope>
    <source>
        <strain evidence="3">TB1705</strain>
        <tissue evidence="3">Leaf</tissue>
    </source>
</reference>
<dbReference type="PANTHER" id="PTHR36036">
    <property type="entry name" value="PROLINE-RICH FAMILY PROTEIN"/>
    <property type="match status" value="1"/>
</dbReference>
<gene>
    <name evidence="3" type="ORF">GIB67_039866</name>
</gene>
<protein>
    <submittedName>
        <fullName evidence="3">Uncharacterized protein</fullName>
    </submittedName>
</protein>
<dbReference type="InterPro" id="IPR040277">
    <property type="entry name" value="Os04g0629400-like"/>
</dbReference>
<feature type="transmembrane region" description="Helical" evidence="2">
    <location>
        <begin position="12"/>
        <end position="30"/>
    </location>
</feature>
<dbReference type="EMBL" id="JACGCM010000309">
    <property type="protein sequence ID" value="KAF6173915.1"/>
    <property type="molecule type" value="Genomic_DNA"/>
</dbReference>
<evidence type="ECO:0000256" key="1">
    <source>
        <dbReference type="SAM" id="MobiDB-lite"/>
    </source>
</evidence>
<evidence type="ECO:0000256" key="2">
    <source>
        <dbReference type="SAM" id="Phobius"/>
    </source>
</evidence>
<evidence type="ECO:0000313" key="4">
    <source>
        <dbReference type="Proteomes" id="UP000541444"/>
    </source>
</evidence>
<feature type="compositionally biased region" description="Pro residues" evidence="1">
    <location>
        <begin position="52"/>
        <end position="62"/>
    </location>
</feature>
<dbReference type="OrthoDB" id="1436129at2759"/>
<keyword evidence="2" id="KW-0812">Transmembrane</keyword>
<name>A0A7J7P3A4_9MAGN</name>
<dbReference type="AlphaFoldDB" id="A0A7J7P3A4"/>
<dbReference type="Proteomes" id="UP000541444">
    <property type="component" value="Unassembled WGS sequence"/>
</dbReference>
<comment type="caution">
    <text evidence="3">The sequence shown here is derived from an EMBL/GenBank/DDBJ whole genome shotgun (WGS) entry which is preliminary data.</text>
</comment>